<sequence length="88" mass="9730">MESYPNSEHSCPYLPDGPADDKQNSEEGEQQKTGCHHLSTRERERKGAFACEKLKTFSNAAVLYGPVESSLSKKDPKLGKFISRIGSV</sequence>
<name>A0ABQ9YPI3_9CRUS</name>
<organism evidence="2 3">
    <name type="scientific">Daphnia magna</name>
    <dbReference type="NCBI Taxonomy" id="35525"/>
    <lineage>
        <taxon>Eukaryota</taxon>
        <taxon>Metazoa</taxon>
        <taxon>Ecdysozoa</taxon>
        <taxon>Arthropoda</taxon>
        <taxon>Crustacea</taxon>
        <taxon>Branchiopoda</taxon>
        <taxon>Diplostraca</taxon>
        <taxon>Cladocera</taxon>
        <taxon>Anomopoda</taxon>
        <taxon>Daphniidae</taxon>
        <taxon>Daphnia</taxon>
    </lineage>
</organism>
<evidence type="ECO:0000313" key="2">
    <source>
        <dbReference type="EMBL" id="KAK4002511.1"/>
    </source>
</evidence>
<protein>
    <submittedName>
        <fullName evidence="2">Uncharacterized protein</fullName>
    </submittedName>
</protein>
<proteinExistence type="predicted"/>
<evidence type="ECO:0000313" key="3">
    <source>
        <dbReference type="Proteomes" id="UP001234178"/>
    </source>
</evidence>
<dbReference type="Proteomes" id="UP001234178">
    <property type="component" value="Unassembled WGS sequence"/>
</dbReference>
<accession>A0ABQ9YPI3</accession>
<reference evidence="2 3" key="1">
    <citation type="journal article" date="2023" name="Nucleic Acids Res.">
        <title>The hologenome of Daphnia magna reveals possible DNA methylation and microbiome-mediated evolution of the host genome.</title>
        <authorList>
            <person name="Chaturvedi A."/>
            <person name="Li X."/>
            <person name="Dhandapani V."/>
            <person name="Marshall H."/>
            <person name="Kissane S."/>
            <person name="Cuenca-Cambronero M."/>
            <person name="Asole G."/>
            <person name="Calvet F."/>
            <person name="Ruiz-Romero M."/>
            <person name="Marangio P."/>
            <person name="Guigo R."/>
            <person name="Rago D."/>
            <person name="Mirbahai L."/>
            <person name="Eastwood N."/>
            <person name="Colbourne J.K."/>
            <person name="Zhou J."/>
            <person name="Mallon E."/>
            <person name="Orsini L."/>
        </authorList>
    </citation>
    <scope>NUCLEOTIDE SEQUENCE [LARGE SCALE GENOMIC DNA]</scope>
    <source>
        <strain evidence="2">LRV0_1</strain>
    </source>
</reference>
<evidence type="ECO:0000256" key="1">
    <source>
        <dbReference type="SAM" id="MobiDB-lite"/>
    </source>
</evidence>
<dbReference type="EMBL" id="JAOYFB010000001">
    <property type="protein sequence ID" value="KAK4002511.1"/>
    <property type="molecule type" value="Genomic_DNA"/>
</dbReference>
<keyword evidence="3" id="KW-1185">Reference proteome</keyword>
<feature type="region of interest" description="Disordered" evidence="1">
    <location>
        <begin position="1"/>
        <end position="42"/>
    </location>
</feature>
<comment type="caution">
    <text evidence="2">The sequence shown here is derived from an EMBL/GenBank/DDBJ whole genome shotgun (WGS) entry which is preliminary data.</text>
</comment>
<gene>
    <name evidence="2" type="ORF">OUZ56_004335</name>
</gene>